<gene>
    <name evidence="1" type="ORF">GCM10011379_16590</name>
</gene>
<comment type="caution">
    <text evidence="1">The sequence shown here is derived from an EMBL/GenBank/DDBJ whole genome shotgun (WGS) entry which is preliminary data.</text>
</comment>
<keyword evidence="2" id="KW-1185">Reference proteome</keyword>
<dbReference type="InterPro" id="IPR036291">
    <property type="entry name" value="NAD(P)-bd_dom_sf"/>
</dbReference>
<dbReference type="EMBL" id="BMIB01000002">
    <property type="protein sequence ID" value="GGH64487.1"/>
    <property type="molecule type" value="Genomic_DNA"/>
</dbReference>
<reference evidence="1" key="1">
    <citation type="journal article" date="2014" name="Int. J. Syst. Evol. Microbiol.">
        <title>Complete genome sequence of Corynebacterium casei LMG S-19264T (=DSM 44701T), isolated from a smear-ripened cheese.</title>
        <authorList>
            <consortium name="US DOE Joint Genome Institute (JGI-PGF)"/>
            <person name="Walter F."/>
            <person name="Albersmeier A."/>
            <person name="Kalinowski J."/>
            <person name="Ruckert C."/>
        </authorList>
    </citation>
    <scope>NUCLEOTIDE SEQUENCE</scope>
    <source>
        <strain evidence="1">CGMCC 1.15290</strain>
    </source>
</reference>
<accession>A0A917IW65</accession>
<evidence type="ECO:0000313" key="2">
    <source>
        <dbReference type="Proteomes" id="UP000627292"/>
    </source>
</evidence>
<sequence length="322" mass="36731">MEVQSDYVILSGGSGIGYAFAMHLLSENIAFTLFVQSDEYVAQQLRCSPLVSLVYGSYEDPVALTGAVRHKKYVFMGRCSRRLMPLKHYAILMANIISIAVRHRLLLIYPGNICQYEGGMLITKKTLPRPVTALGDLETQMEDLLLQAAVELQCRVMIVRIPVLWGPNATDREIEQLFLPGRRKMPVCFPVNADVLIPFAYAGDVAAFIFRMIQIDAALPFRVFHYAGGVRLTVRGFRDLISHVTGIKRKIIVLSSWQIYLLTLFCRNRLAVRWRLNCFSTSYQLHASLEEEQPVLQNSSSWMEPVRETIKYYSAHYDKSQR</sequence>
<proteinExistence type="predicted"/>
<dbReference type="AlphaFoldDB" id="A0A917IW65"/>
<reference evidence="1" key="2">
    <citation type="submission" date="2020-09" db="EMBL/GenBank/DDBJ databases">
        <authorList>
            <person name="Sun Q."/>
            <person name="Zhou Y."/>
        </authorList>
    </citation>
    <scope>NUCLEOTIDE SEQUENCE</scope>
    <source>
        <strain evidence="1">CGMCC 1.15290</strain>
    </source>
</reference>
<evidence type="ECO:0000313" key="1">
    <source>
        <dbReference type="EMBL" id="GGH64487.1"/>
    </source>
</evidence>
<dbReference type="RefSeq" id="WP_188951565.1">
    <property type="nucleotide sequence ID" value="NZ_BMIB01000002.1"/>
</dbReference>
<dbReference type="Proteomes" id="UP000627292">
    <property type="component" value="Unassembled WGS sequence"/>
</dbReference>
<protein>
    <recommendedName>
        <fullName evidence="3">NAD-dependent epimerase/dehydratase domain-containing protein</fullName>
    </recommendedName>
</protein>
<name>A0A917IW65_9BACT</name>
<dbReference type="Gene3D" id="3.40.50.720">
    <property type="entry name" value="NAD(P)-binding Rossmann-like Domain"/>
    <property type="match status" value="1"/>
</dbReference>
<dbReference type="SUPFAM" id="SSF51735">
    <property type="entry name" value="NAD(P)-binding Rossmann-fold domains"/>
    <property type="match status" value="1"/>
</dbReference>
<evidence type="ECO:0008006" key="3">
    <source>
        <dbReference type="Google" id="ProtNLM"/>
    </source>
</evidence>
<organism evidence="1 2">
    <name type="scientific">Filimonas zeae</name>
    <dbReference type="NCBI Taxonomy" id="1737353"/>
    <lineage>
        <taxon>Bacteria</taxon>
        <taxon>Pseudomonadati</taxon>
        <taxon>Bacteroidota</taxon>
        <taxon>Chitinophagia</taxon>
        <taxon>Chitinophagales</taxon>
        <taxon>Chitinophagaceae</taxon>
        <taxon>Filimonas</taxon>
    </lineage>
</organism>